<dbReference type="PhylomeDB" id="T1IV81"/>
<keyword evidence="5 9" id="KW-1133">Transmembrane helix</keyword>
<dbReference type="PANTHER" id="PTHR15071">
    <property type="entry name" value="MANNOSE-6-PHOSPHATE RECEPTOR FAMILY MEMBER"/>
    <property type="match status" value="1"/>
</dbReference>
<dbReference type="Gene3D" id="2.70.130.10">
    <property type="entry name" value="Mannose-6-phosphate receptor binding domain"/>
    <property type="match status" value="1"/>
</dbReference>
<evidence type="ECO:0000256" key="6">
    <source>
        <dbReference type="ARBA" id="ARBA00023136"/>
    </source>
</evidence>
<evidence type="ECO:0000256" key="10">
    <source>
        <dbReference type="SAM" id="SignalP"/>
    </source>
</evidence>
<dbReference type="Pfam" id="PF02157">
    <property type="entry name" value="Man-6-P_recep"/>
    <property type="match status" value="1"/>
</dbReference>
<feature type="transmembrane region" description="Helical" evidence="9">
    <location>
        <begin position="190"/>
        <end position="213"/>
    </location>
</feature>
<keyword evidence="3 9" id="KW-0812">Transmembrane</keyword>
<feature type="signal peptide" evidence="10">
    <location>
        <begin position="1"/>
        <end position="20"/>
    </location>
</feature>
<dbReference type="eggNOG" id="ENOG502QTJ5">
    <property type="taxonomic scope" value="Eukaryota"/>
</dbReference>
<evidence type="ECO:0000256" key="9">
    <source>
        <dbReference type="SAM" id="Phobius"/>
    </source>
</evidence>
<comment type="subcellular location">
    <subcellularLocation>
        <location evidence="1">Endomembrane system</location>
    </subcellularLocation>
</comment>
<dbReference type="GO" id="GO:0006622">
    <property type="term" value="P:protein targeting to lysosome"/>
    <property type="evidence" value="ECO:0007669"/>
    <property type="project" value="InterPro"/>
</dbReference>
<dbReference type="GO" id="GO:0005802">
    <property type="term" value="C:trans-Golgi network"/>
    <property type="evidence" value="ECO:0007669"/>
    <property type="project" value="TreeGrafter"/>
</dbReference>
<accession>T1IV81</accession>
<feature type="domain" description="MRH" evidence="11">
    <location>
        <begin position="26"/>
        <end position="186"/>
    </location>
</feature>
<dbReference type="Proteomes" id="UP000014500">
    <property type="component" value="Unassembled WGS sequence"/>
</dbReference>
<evidence type="ECO:0000256" key="3">
    <source>
        <dbReference type="ARBA" id="ARBA00022692"/>
    </source>
</evidence>
<dbReference type="InterPro" id="IPR000296">
    <property type="entry name" value="Man-6-P_rcpt_cation_dep"/>
</dbReference>
<evidence type="ECO:0000313" key="13">
    <source>
        <dbReference type="Proteomes" id="UP000014500"/>
    </source>
</evidence>
<evidence type="ECO:0000256" key="4">
    <source>
        <dbReference type="ARBA" id="ARBA00022729"/>
    </source>
</evidence>
<evidence type="ECO:0000313" key="12">
    <source>
        <dbReference type="EnsemblMetazoa" id="SMAR005074-PA"/>
    </source>
</evidence>
<keyword evidence="7" id="KW-1015">Disulfide bond</keyword>
<dbReference type="PRINTS" id="PR00715">
    <property type="entry name" value="MAN6PRECEPTR"/>
</dbReference>
<dbReference type="STRING" id="126957.T1IV81"/>
<evidence type="ECO:0000256" key="8">
    <source>
        <dbReference type="ARBA" id="ARBA00023180"/>
    </source>
</evidence>
<reference evidence="13" key="1">
    <citation type="submission" date="2011-05" db="EMBL/GenBank/DDBJ databases">
        <authorList>
            <person name="Richards S.R."/>
            <person name="Qu J."/>
            <person name="Jiang H."/>
            <person name="Jhangiani S.N."/>
            <person name="Agravi P."/>
            <person name="Goodspeed R."/>
            <person name="Gross S."/>
            <person name="Mandapat C."/>
            <person name="Jackson L."/>
            <person name="Mathew T."/>
            <person name="Pu L."/>
            <person name="Thornton R."/>
            <person name="Saada N."/>
            <person name="Wilczek-Boney K.B."/>
            <person name="Lee S."/>
            <person name="Kovar C."/>
            <person name="Wu Y."/>
            <person name="Scherer S.E."/>
            <person name="Worley K.C."/>
            <person name="Muzny D.M."/>
            <person name="Gibbs R."/>
        </authorList>
    </citation>
    <scope>NUCLEOTIDE SEQUENCE</scope>
    <source>
        <strain evidence="13">Brora</strain>
    </source>
</reference>
<proteinExistence type="predicted"/>
<evidence type="ECO:0000256" key="7">
    <source>
        <dbReference type="ARBA" id="ARBA00023157"/>
    </source>
</evidence>
<reference evidence="12" key="2">
    <citation type="submission" date="2015-02" db="UniProtKB">
        <authorList>
            <consortium name="EnsemblMetazoa"/>
        </authorList>
    </citation>
    <scope>IDENTIFICATION</scope>
</reference>
<name>T1IV81_STRMM</name>
<dbReference type="SUPFAM" id="SSF50911">
    <property type="entry name" value="Mannose 6-phosphate receptor domain"/>
    <property type="match status" value="1"/>
</dbReference>
<dbReference type="EMBL" id="JH431576">
    <property type="status" value="NOT_ANNOTATED_CDS"/>
    <property type="molecule type" value="Genomic_DNA"/>
</dbReference>
<evidence type="ECO:0000259" key="11">
    <source>
        <dbReference type="PROSITE" id="PS51914"/>
    </source>
</evidence>
<dbReference type="GO" id="GO:0019904">
    <property type="term" value="F:protein domain specific binding"/>
    <property type="evidence" value="ECO:0007669"/>
    <property type="project" value="InterPro"/>
</dbReference>
<keyword evidence="6 9" id="KW-0472">Membrane</keyword>
<dbReference type="OMA" id="ICTHEEK"/>
<dbReference type="AlphaFoldDB" id="T1IV81"/>
<evidence type="ECO:0000256" key="2">
    <source>
        <dbReference type="ARBA" id="ARBA00022448"/>
    </source>
</evidence>
<keyword evidence="2" id="KW-0813">Transport</keyword>
<dbReference type="InterPro" id="IPR028927">
    <property type="entry name" value="Man-6-P_rcpt"/>
</dbReference>
<dbReference type="InterPro" id="IPR009011">
    <property type="entry name" value="Man6P_isomerase_rcpt-bd_dom_sf"/>
</dbReference>
<sequence>MNLDIAYFLLLLVFIANILCYHVINGDCSNKVDSIDKFSDKEKRLNQRLDPLKGEQFTAKEVRENKDEYDYFLGICAEATSPDKKLRPNAGMIQLKKGDKEPKVLGLYNQTELLGGDNWILLKYKGGDPYHHCKDINNKSQPRQTLVMITCGPPLKGELTLLEENIGEQEECYYLFQFESNVACTPQDGLSAGSIFCIILLTSVGLYLLIGFLHQRIVVGAKGLEQIPNYNMWKEFGKLQADGCDFLCRCGERQEAKMYRGIDDQLLNPEARDDRDERLLPM</sequence>
<dbReference type="PROSITE" id="PS51914">
    <property type="entry name" value="MRH"/>
    <property type="match status" value="1"/>
</dbReference>
<organism evidence="12 13">
    <name type="scientific">Strigamia maritima</name>
    <name type="common">European centipede</name>
    <name type="synonym">Geophilus maritimus</name>
    <dbReference type="NCBI Taxonomy" id="126957"/>
    <lineage>
        <taxon>Eukaryota</taxon>
        <taxon>Metazoa</taxon>
        <taxon>Ecdysozoa</taxon>
        <taxon>Arthropoda</taxon>
        <taxon>Myriapoda</taxon>
        <taxon>Chilopoda</taxon>
        <taxon>Pleurostigmophora</taxon>
        <taxon>Geophilomorpha</taxon>
        <taxon>Linotaeniidae</taxon>
        <taxon>Strigamia</taxon>
    </lineage>
</organism>
<evidence type="ECO:0000256" key="5">
    <source>
        <dbReference type="ARBA" id="ARBA00022989"/>
    </source>
</evidence>
<dbReference type="GO" id="GO:0005768">
    <property type="term" value="C:endosome"/>
    <property type="evidence" value="ECO:0007669"/>
    <property type="project" value="InterPro"/>
</dbReference>
<keyword evidence="4 10" id="KW-0732">Signal</keyword>
<protein>
    <recommendedName>
        <fullName evidence="11">MRH domain-containing protein</fullName>
    </recommendedName>
</protein>
<evidence type="ECO:0000256" key="1">
    <source>
        <dbReference type="ARBA" id="ARBA00004308"/>
    </source>
</evidence>
<keyword evidence="8" id="KW-0325">Glycoprotein</keyword>
<dbReference type="EnsemblMetazoa" id="SMAR005074-RA">
    <property type="protein sequence ID" value="SMAR005074-PA"/>
    <property type="gene ID" value="SMAR005074"/>
</dbReference>
<feature type="chain" id="PRO_5004589968" description="MRH domain-containing protein" evidence="10">
    <location>
        <begin position="21"/>
        <end position="282"/>
    </location>
</feature>
<dbReference type="PANTHER" id="PTHR15071:SF29">
    <property type="entry name" value="CATION-DEPENDENT MANNOSE-6-PHOSPHATE RECEPTOR"/>
    <property type="match status" value="1"/>
</dbReference>
<dbReference type="InterPro" id="IPR044865">
    <property type="entry name" value="MRH_dom"/>
</dbReference>
<keyword evidence="13" id="KW-1185">Reference proteome</keyword>
<dbReference type="HOGENOM" id="CLU_058440_0_0_1"/>